<reference evidence="5" key="1">
    <citation type="submission" date="2016-10" db="EMBL/GenBank/DDBJ databases">
        <authorList>
            <person name="Varghese N."/>
            <person name="Submissions S."/>
        </authorList>
    </citation>
    <scope>NUCLEOTIDE SEQUENCE [LARGE SCALE GENOMIC DNA]</scope>
    <source>
        <strain evidence="5">DSM 17453</strain>
    </source>
</reference>
<dbReference type="AlphaFoldDB" id="A0A1H7WBA8"/>
<dbReference type="EMBL" id="FOBV01000001">
    <property type="protein sequence ID" value="SEM18375.1"/>
    <property type="molecule type" value="Genomic_DNA"/>
</dbReference>
<evidence type="ECO:0000313" key="4">
    <source>
        <dbReference type="EMBL" id="SEM18375.1"/>
    </source>
</evidence>
<dbReference type="InterPro" id="IPR036086">
    <property type="entry name" value="ParB/Sulfiredoxin_sf"/>
</dbReference>
<dbReference type="Pfam" id="PF02195">
    <property type="entry name" value="ParB_N"/>
    <property type="match status" value="1"/>
</dbReference>
<protein>
    <submittedName>
        <fullName evidence="4">DNA modification methylase</fullName>
    </submittedName>
</protein>
<dbReference type="SMART" id="SM00470">
    <property type="entry name" value="ParB"/>
    <property type="match status" value="1"/>
</dbReference>
<dbReference type="OrthoDB" id="9800801at2"/>
<keyword evidence="2" id="KW-0808">Transferase</keyword>
<dbReference type="Gene3D" id="3.40.50.150">
    <property type="entry name" value="Vaccinia Virus protein VP39"/>
    <property type="match status" value="1"/>
</dbReference>
<dbReference type="Gene3D" id="3.90.1530.10">
    <property type="entry name" value="Conserved hypothetical protein from pyrococcus furiosus pfu- 392566-001, ParB domain"/>
    <property type="match status" value="1"/>
</dbReference>
<dbReference type="GO" id="GO:0003677">
    <property type="term" value="F:DNA binding"/>
    <property type="evidence" value="ECO:0007669"/>
    <property type="project" value="InterPro"/>
</dbReference>
<dbReference type="RefSeq" id="WP_089998324.1">
    <property type="nucleotide sequence ID" value="NZ_FOBV01000001.1"/>
</dbReference>
<dbReference type="GO" id="GO:0008170">
    <property type="term" value="F:N-methyltransferase activity"/>
    <property type="evidence" value="ECO:0007669"/>
    <property type="project" value="InterPro"/>
</dbReference>
<keyword evidence="1 4" id="KW-0489">Methyltransferase</keyword>
<dbReference type="Pfam" id="PF01555">
    <property type="entry name" value="N6_N4_Mtase"/>
    <property type="match status" value="1"/>
</dbReference>
<evidence type="ECO:0000259" key="3">
    <source>
        <dbReference type="SMART" id="SM00470"/>
    </source>
</evidence>
<dbReference type="InterPro" id="IPR002941">
    <property type="entry name" value="DNA_methylase_N4/N6"/>
</dbReference>
<feature type="domain" description="ParB-like N-terminal" evidence="3">
    <location>
        <begin position="19"/>
        <end position="113"/>
    </location>
</feature>
<proteinExistence type="predicted"/>
<dbReference type="GO" id="GO:0032259">
    <property type="term" value="P:methylation"/>
    <property type="evidence" value="ECO:0007669"/>
    <property type="project" value="UniProtKB-KW"/>
</dbReference>
<evidence type="ECO:0000256" key="2">
    <source>
        <dbReference type="ARBA" id="ARBA00022679"/>
    </source>
</evidence>
<dbReference type="SUPFAM" id="SSF53335">
    <property type="entry name" value="S-adenosyl-L-methionine-dependent methyltransferases"/>
    <property type="match status" value="1"/>
</dbReference>
<sequence>MNKNVLKSGVILPLLKVVTRLKLSQLEVSKEWDELFERKEKKQFIKNLAKKIKKTRYCSPIVVVKSDDKYIIVDGVLRFLALKDLNLNEVDCIILEKSPDSSDIFKDWIIEFNINSVPTIEERKRLLSHYFRIIATESELDESTYNEKYKFISEQYGRGWGRNNVITFKKALIFEKENPNNTLDLSTKLLNNEVSFEKVNQVLKIFSNPKYNYDLGKESEAKILDGLLQNKYDLRKAESLIRQYNNKKEIGVTEIRPIINTSDERFMILPGNSLDTKFPQGTVINGILTSIPYFNQIEYSDKNSKNTEFEIGREKKPESFVRNIVAIMKIGSDNMTNDGAIIINLHDSYQDGICVGVVALLIIEMQKAGFLFIDQVIWQKSNNKPQGNKTKRFVNGYESILIFSKSKDYYYDQLKIYDPTRSATVKKGCSEQGNKGANLKHSYHISNQYRTIRNFLCDNDIEQILKLNISRERSQQDGLQNGFFGSFPTLLPIPFILSFFPENGTVWDPFGGTGTTGRAALMLNRKVIISELYDKNIPKISEVLERGISEYNENEYLTLKNDFLSNEHDLQNVA</sequence>
<organism evidence="4 5">
    <name type="scientific">Chryseobacterium taichungense</name>
    <dbReference type="NCBI Taxonomy" id="295069"/>
    <lineage>
        <taxon>Bacteria</taxon>
        <taxon>Pseudomonadati</taxon>
        <taxon>Bacteroidota</taxon>
        <taxon>Flavobacteriia</taxon>
        <taxon>Flavobacteriales</taxon>
        <taxon>Weeksellaceae</taxon>
        <taxon>Chryseobacterium group</taxon>
        <taxon>Chryseobacterium</taxon>
    </lineage>
</organism>
<dbReference type="SUPFAM" id="SSF110849">
    <property type="entry name" value="ParB/Sulfiredoxin"/>
    <property type="match status" value="1"/>
</dbReference>
<keyword evidence="5" id="KW-1185">Reference proteome</keyword>
<dbReference type="InterPro" id="IPR003115">
    <property type="entry name" value="ParB_N"/>
</dbReference>
<gene>
    <name evidence="4" type="ORF">SAMN05421856_101603</name>
</gene>
<accession>A0A1H7WBA8</accession>
<dbReference type="InterPro" id="IPR029063">
    <property type="entry name" value="SAM-dependent_MTases_sf"/>
</dbReference>
<dbReference type="CDD" id="cd16387">
    <property type="entry name" value="ParB_N_Srx"/>
    <property type="match status" value="1"/>
</dbReference>
<evidence type="ECO:0000313" key="5">
    <source>
        <dbReference type="Proteomes" id="UP000199450"/>
    </source>
</evidence>
<dbReference type="Proteomes" id="UP000199450">
    <property type="component" value="Unassembled WGS sequence"/>
</dbReference>
<evidence type="ECO:0000256" key="1">
    <source>
        <dbReference type="ARBA" id="ARBA00022603"/>
    </source>
</evidence>
<name>A0A1H7WBA8_9FLAO</name>
<dbReference type="STRING" id="295069.SAMN05421856_101603"/>